<dbReference type="AlphaFoldDB" id="A0A193LLD6"/>
<evidence type="ECO:0008006" key="3">
    <source>
        <dbReference type="Google" id="ProtNLM"/>
    </source>
</evidence>
<sequence>MWEKLSFPWGLRATRYLAAVGVVLLLVMQQGCYYVQATRGQLEMWRKERPVQEVIGDPATAPELASRLQLLQEARDFASDTMLLPDNDSYRGYADLERDYVLWNVIAAPEFSLQPKTWCYVVVGCLGYRGYFARENAEKLAAKLKADGYDVFVGGVPAYSTLGKFDDPLLNTMLTRGDTDLVALLFHELAHQQMYIKDDTAFNESFATAVAELGVQRWHAERGSTELAQKWLEHERRNAEVMALFSSARDELQSVYQSAFTDVQKRARKQQILSQLLADANAGRGDAVNGTHGELNNARLAAFAMYSDFVPAFRAAFANCKSDWQCFYWQVERLADLPYEQRRQALARLSGQHDARPAS</sequence>
<reference evidence="1 2" key="1">
    <citation type="submission" date="2016-06" db="EMBL/GenBank/DDBJ databases">
        <title>Complete genome sequence of a deep-branching marine Gamma Proteobacterium Woeseia oceani type strain XK5.</title>
        <authorList>
            <person name="Mu D."/>
            <person name="Du Z."/>
        </authorList>
    </citation>
    <scope>NUCLEOTIDE SEQUENCE [LARGE SCALE GENOMIC DNA]</scope>
    <source>
        <strain evidence="1 2">XK5</strain>
    </source>
</reference>
<dbReference type="InterPro" id="IPR014553">
    <property type="entry name" value="Aminopept"/>
</dbReference>
<evidence type="ECO:0000313" key="2">
    <source>
        <dbReference type="Proteomes" id="UP000092695"/>
    </source>
</evidence>
<evidence type="ECO:0000313" key="1">
    <source>
        <dbReference type="EMBL" id="ANO53271.1"/>
    </source>
</evidence>
<organism evidence="1 2">
    <name type="scientific">Woeseia oceani</name>
    <dbReference type="NCBI Taxonomy" id="1548547"/>
    <lineage>
        <taxon>Bacteria</taxon>
        <taxon>Pseudomonadati</taxon>
        <taxon>Pseudomonadota</taxon>
        <taxon>Gammaproteobacteria</taxon>
        <taxon>Woeseiales</taxon>
        <taxon>Woeseiaceae</taxon>
        <taxon>Woeseia</taxon>
    </lineage>
</organism>
<dbReference type="PIRSF" id="PIRSF029285">
    <property type="entry name" value="Aminopept"/>
    <property type="match status" value="1"/>
</dbReference>
<gene>
    <name evidence="1" type="ORF">BA177_14495</name>
</gene>
<keyword evidence="2" id="KW-1185">Reference proteome</keyword>
<dbReference type="EMBL" id="CP016268">
    <property type="protein sequence ID" value="ANO53271.1"/>
    <property type="molecule type" value="Genomic_DNA"/>
</dbReference>
<protein>
    <recommendedName>
        <fullName evidence="3">Aminopeptidase</fullName>
    </recommendedName>
</protein>
<proteinExistence type="predicted"/>
<dbReference type="KEGG" id="woc:BA177_14495"/>
<dbReference type="Proteomes" id="UP000092695">
    <property type="component" value="Chromosome"/>
</dbReference>
<dbReference type="Pfam" id="PF10023">
    <property type="entry name" value="Aminopep"/>
    <property type="match status" value="1"/>
</dbReference>
<accession>A0A193LLD6</accession>
<name>A0A193LLD6_9GAMM</name>